<keyword evidence="3" id="KW-1185">Reference proteome</keyword>
<protein>
    <submittedName>
        <fullName evidence="2">Uncharacterized protein</fullName>
    </submittedName>
</protein>
<feature type="compositionally biased region" description="Polar residues" evidence="1">
    <location>
        <begin position="66"/>
        <end position="87"/>
    </location>
</feature>
<dbReference type="OrthoDB" id="5086500at2759"/>
<sequence length="140" mass="15214">MLTHTELSPPSRPASQPDGLASNTSSQSGPAGSRQLPESMPVMYTDLPTENQQTGAPEDFLPAKSSMATRNNDSADSEDTLSGSSSLPVDRPTDPISSQTRGIIFLSTPHRGNYSLMFLYHFPMFFALTPEARQLRQSKP</sequence>
<proteinExistence type="predicted"/>
<feature type="compositionally biased region" description="Polar residues" evidence="1">
    <location>
        <begin position="21"/>
        <end position="30"/>
    </location>
</feature>
<accession>A0A3P7N6P0</accession>
<evidence type="ECO:0000256" key="1">
    <source>
        <dbReference type="SAM" id="MobiDB-lite"/>
    </source>
</evidence>
<dbReference type="Proteomes" id="UP000281553">
    <property type="component" value="Unassembled WGS sequence"/>
</dbReference>
<feature type="region of interest" description="Disordered" evidence="1">
    <location>
        <begin position="1"/>
        <end position="100"/>
    </location>
</feature>
<reference evidence="2 3" key="1">
    <citation type="submission" date="2018-11" db="EMBL/GenBank/DDBJ databases">
        <authorList>
            <consortium name="Pathogen Informatics"/>
        </authorList>
    </citation>
    <scope>NUCLEOTIDE SEQUENCE [LARGE SCALE GENOMIC DNA]</scope>
</reference>
<evidence type="ECO:0000313" key="3">
    <source>
        <dbReference type="Proteomes" id="UP000281553"/>
    </source>
</evidence>
<evidence type="ECO:0000313" key="2">
    <source>
        <dbReference type="EMBL" id="VDN26881.1"/>
    </source>
</evidence>
<dbReference type="EMBL" id="UYRU01076403">
    <property type="protein sequence ID" value="VDN26881.1"/>
    <property type="molecule type" value="Genomic_DNA"/>
</dbReference>
<organism evidence="2 3">
    <name type="scientific">Dibothriocephalus latus</name>
    <name type="common">Fish tapeworm</name>
    <name type="synonym">Diphyllobothrium latum</name>
    <dbReference type="NCBI Taxonomy" id="60516"/>
    <lineage>
        <taxon>Eukaryota</taxon>
        <taxon>Metazoa</taxon>
        <taxon>Spiralia</taxon>
        <taxon>Lophotrochozoa</taxon>
        <taxon>Platyhelminthes</taxon>
        <taxon>Cestoda</taxon>
        <taxon>Eucestoda</taxon>
        <taxon>Diphyllobothriidea</taxon>
        <taxon>Diphyllobothriidae</taxon>
        <taxon>Dibothriocephalus</taxon>
    </lineage>
</organism>
<name>A0A3P7N6P0_DIBLA</name>
<dbReference type="AlphaFoldDB" id="A0A3P7N6P0"/>
<gene>
    <name evidence="2" type="ORF">DILT_LOCUS14901</name>
</gene>